<reference evidence="7" key="1">
    <citation type="journal article" date="2023" name="Mol. Biol. Evol.">
        <title>Third-Generation Sequencing Reveals the Adaptive Role of the Epigenome in Three Deep-Sea Polychaetes.</title>
        <authorList>
            <person name="Perez M."/>
            <person name="Aroh O."/>
            <person name="Sun Y."/>
            <person name="Lan Y."/>
            <person name="Juniper S.K."/>
            <person name="Young C.R."/>
            <person name="Angers B."/>
            <person name="Qian P.Y."/>
        </authorList>
    </citation>
    <scope>NUCLEOTIDE SEQUENCE</scope>
    <source>
        <strain evidence="7">P08H-3</strain>
    </source>
</reference>
<evidence type="ECO:0000259" key="5">
    <source>
        <dbReference type="PROSITE" id="PS50135"/>
    </source>
</evidence>
<dbReference type="InterPro" id="IPR052260">
    <property type="entry name" value="Autophagy_Rcpt_SigReg"/>
</dbReference>
<keyword evidence="8" id="KW-1185">Reference proteome</keyword>
<dbReference type="GO" id="GO:0000423">
    <property type="term" value="P:mitophagy"/>
    <property type="evidence" value="ECO:0007669"/>
    <property type="project" value="TreeGrafter"/>
</dbReference>
<evidence type="ECO:0000313" key="8">
    <source>
        <dbReference type="Proteomes" id="UP001208570"/>
    </source>
</evidence>
<dbReference type="EMBL" id="JAODUP010000040">
    <property type="protein sequence ID" value="KAK2166332.1"/>
    <property type="molecule type" value="Genomic_DNA"/>
</dbReference>
<dbReference type="GO" id="GO:0035973">
    <property type="term" value="P:aggrephagy"/>
    <property type="evidence" value="ECO:0007669"/>
    <property type="project" value="TreeGrafter"/>
</dbReference>
<evidence type="ECO:0000256" key="3">
    <source>
        <dbReference type="ARBA" id="ARBA00022833"/>
    </source>
</evidence>
<dbReference type="InterPro" id="IPR000433">
    <property type="entry name" value="Znf_ZZ"/>
</dbReference>
<protein>
    <recommendedName>
        <fullName evidence="9">ZZ-type domain-containing protein</fullName>
    </recommendedName>
</protein>
<dbReference type="InterPro" id="IPR000270">
    <property type="entry name" value="PB1_dom"/>
</dbReference>
<dbReference type="GO" id="GO:0070530">
    <property type="term" value="F:K63-linked polyubiquitin modification-dependent protein binding"/>
    <property type="evidence" value="ECO:0007669"/>
    <property type="project" value="TreeGrafter"/>
</dbReference>
<dbReference type="Gene3D" id="3.30.60.90">
    <property type="match status" value="1"/>
</dbReference>
<dbReference type="PROSITE" id="PS50135">
    <property type="entry name" value="ZF_ZZ_2"/>
    <property type="match status" value="1"/>
</dbReference>
<proteinExistence type="predicted"/>
<dbReference type="InterPro" id="IPR053793">
    <property type="entry name" value="PB1-like"/>
</dbReference>
<comment type="caution">
    <text evidence="7">The sequence shown here is derived from an EMBL/GenBank/DDBJ whole genome shotgun (WGS) entry which is preliminary data.</text>
</comment>
<accession>A0AAD9K7Y8</accession>
<organism evidence="7 8">
    <name type="scientific">Paralvinella palmiformis</name>
    <dbReference type="NCBI Taxonomy" id="53620"/>
    <lineage>
        <taxon>Eukaryota</taxon>
        <taxon>Metazoa</taxon>
        <taxon>Spiralia</taxon>
        <taxon>Lophotrochozoa</taxon>
        <taxon>Annelida</taxon>
        <taxon>Polychaeta</taxon>
        <taxon>Sedentaria</taxon>
        <taxon>Canalipalpata</taxon>
        <taxon>Terebellida</taxon>
        <taxon>Terebelliformia</taxon>
        <taxon>Alvinellidae</taxon>
        <taxon>Paralvinella</taxon>
    </lineage>
</organism>
<feature type="domain" description="ZZ-type" evidence="5">
    <location>
        <begin position="103"/>
        <end position="157"/>
    </location>
</feature>
<gene>
    <name evidence="7" type="ORF">LSH36_40g19027</name>
</gene>
<dbReference type="CDD" id="cd02340">
    <property type="entry name" value="ZZ_NBR1_like"/>
    <property type="match status" value="1"/>
</dbReference>
<dbReference type="GO" id="GO:0005080">
    <property type="term" value="F:protein kinase C binding"/>
    <property type="evidence" value="ECO:0007669"/>
    <property type="project" value="TreeGrafter"/>
</dbReference>
<keyword evidence="3" id="KW-0862">Zinc</keyword>
<dbReference type="FunFam" id="3.30.60.90:FF:000016">
    <property type="entry name" value="Refractory to sigma P"/>
    <property type="match status" value="1"/>
</dbReference>
<dbReference type="PROSITE" id="PS01357">
    <property type="entry name" value="ZF_ZZ_1"/>
    <property type="match status" value="1"/>
</dbReference>
<dbReference type="SUPFAM" id="SSF54277">
    <property type="entry name" value="CAD &amp; PB1 domains"/>
    <property type="match status" value="1"/>
</dbReference>
<dbReference type="PROSITE" id="PS51745">
    <property type="entry name" value="PB1"/>
    <property type="match status" value="1"/>
</dbReference>
<dbReference type="Proteomes" id="UP001208570">
    <property type="component" value="Unassembled WGS sequence"/>
</dbReference>
<feature type="domain" description="PB1" evidence="6">
    <location>
        <begin position="2"/>
        <end position="89"/>
    </location>
</feature>
<dbReference type="Pfam" id="PF00569">
    <property type="entry name" value="ZZ"/>
    <property type="match status" value="1"/>
</dbReference>
<evidence type="ECO:0000256" key="1">
    <source>
        <dbReference type="ARBA" id="ARBA00022723"/>
    </source>
</evidence>
<dbReference type="SUPFAM" id="SSF57850">
    <property type="entry name" value="RING/U-box"/>
    <property type="match status" value="1"/>
</dbReference>
<evidence type="ECO:0000256" key="2">
    <source>
        <dbReference type="ARBA" id="ARBA00022771"/>
    </source>
</evidence>
<dbReference type="PANTHER" id="PTHR15090">
    <property type="entry name" value="SEQUESTOSOME 1-RELATED"/>
    <property type="match status" value="1"/>
</dbReference>
<evidence type="ECO:0000313" key="7">
    <source>
        <dbReference type="EMBL" id="KAK2166332.1"/>
    </source>
</evidence>
<dbReference type="SMART" id="SM00666">
    <property type="entry name" value="PB1"/>
    <property type="match status" value="1"/>
</dbReference>
<sequence>MALTVKAYLLREPEGNEIRRFSVDQDVCSSHTYLREKIAHLFPVLQNERFSLYWKDKGEELIAFSSDEEQTEALGFVNDGVFKVYIKEISINPGPEEENGVFHPNVFCNGCEGRVYGVRYKCTVCQDYDLCSRCKAKGLHSEHNMTAISHPCCGRGPGYGCCGGPPPRHGPFHRGPHHHGHHHGGPHHGPPIPGVCPFGSC</sequence>
<dbReference type="Gene3D" id="3.10.20.90">
    <property type="entry name" value="Phosphatidylinositol 3-kinase Catalytic Subunit, Chain A, domain 1"/>
    <property type="match status" value="1"/>
</dbReference>
<dbReference type="GO" id="GO:0007032">
    <property type="term" value="P:endosome organization"/>
    <property type="evidence" value="ECO:0007669"/>
    <property type="project" value="TreeGrafter"/>
</dbReference>
<evidence type="ECO:0008006" key="9">
    <source>
        <dbReference type="Google" id="ProtNLM"/>
    </source>
</evidence>
<dbReference type="PANTHER" id="PTHR15090:SF0">
    <property type="entry name" value="SEQUESTOSOME-1"/>
    <property type="match status" value="1"/>
</dbReference>
<dbReference type="SMART" id="SM00291">
    <property type="entry name" value="ZnF_ZZ"/>
    <property type="match status" value="1"/>
</dbReference>
<dbReference type="FunFam" id="3.10.20.90:FF:000320">
    <property type="entry name" value="Predicted protein"/>
    <property type="match status" value="1"/>
</dbReference>
<name>A0AAD9K7Y8_9ANNE</name>
<evidence type="ECO:0000259" key="6">
    <source>
        <dbReference type="PROSITE" id="PS51745"/>
    </source>
</evidence>
<dbReference type="GO" id="GO:0016235">
    <property type="term" value="C:aggresome"/>
    <property type="evidence" value="ECO:0007669"/>
    <property type="project" value="TreeGrafter"/>
</dbReference>
<keyword evidence="1" id="KW-0479">Metal-binding</keyword>
<dbReference type="GO" id="GO:0044753">
    <property type="term" value="C:amphisome"/>
    <property type="evidence" value="ECO:0007669"/>
    <property type="project" value="TreeGrafter"/>
</dbReference>
<dbReference type="AlphaFoldDB" id="A0AAD9K7Y8"/>
<evidence type="ECO:0000256" key="4">
    <source>
        <dbReference type="PROSITE-ProRule" id="PRU00228"/>
    </source>
</evidence>
<dbReference type="InterPro" id="IPR043145">
    <property type="entry name" value="Znf_ZZ_sf"/>
</dbReference>
<dbReference type="GO" id="GO:0008270">
    <property type="term" value="F:zinc ion binding"/>
    <property type="evidence" value="ECO:0007669"/>
    <property type="project" value="UniProtKB-KW"/>
</dbReference>
<keyword evidence="2 4" id="KW-0863">Zinc-finger</keyword>